<keyword evidence="5 7" id="KW-0807">Transducer</keyword>
<feature type="domain" description="HAMP" evidence="10">
    <location>
        <begin position="210"/>
        <end position="263"/>
    </location>
</feature>
<evidence type="ECO:0000256" key="7">
    <source>
        <dbReference type="PROSITE-ProRule" id="PRU00284"/>
    </source>
</evidence>
<protein>
    <submittedName>
        <fullName evidence="11">Methyl-accepting chemotaxis protein</fullName>
    </submittedName>
</protein>
<keyword evidence="3 8" id="KW-1133">Transmembrane helix</keyword>
<feature type="domain" description="Methyl-accepting transducer" evidence="9">
    <location>
        <begin position="268"/>
        <end position="504"/>
    </location>
</feature>
<feature type="transmembrane region" description="Helical" evidence="8">
    <location>
        <begin position="186"/>
        <end position="208"/>
    </location>
</feature>
<dbReference type="SUPFAM" id="SSF58104">
    <property type="entry name" value="Methyl-accepting chemotaxis protein (MCP) signaling domain"/>
    <property type="match status" value="1"/>
</dbReference>
<dbReference type="FunFam" id="1.10.287.950:FF:000001">
    <property type="entry name" value="Methyl-accepting chemotaxis sensory transducer"/>
    <property type="match status" value="1"/>
</dbReference>
<dbReference type="Gene3D" id="3.30.450.290">
    <property type="match status" value="1"/>
</dbReference>
<dbReference type="PROSITE" id="PS50885">
    <property type="entry name" value="HAMP"/>
    <property type="match status" value="1"/>
</dbReference>
<evidence type="ECO:0000256" key="4">
    <source>
        <dbReference type="ARBA" id="ARBA00023136"/>
    </source>
</evidence>
<dbReference type="PANTHER" id="PTHR32089">
    <property type="entry name" value="METHYL-ACCEPTING CHEMOTAXIS PROTEIN MCPB"/>
    <property type="match status" value="1"/>
</dbReference>
<evidence type="ECO:0000256" key="5">
    <source>
        <dbReference type="ARBA" id="ARBA00023224"/>
    </source>
</evidence>
<keyword evidence="2 8" id="KW-0812">Transmembrane</keyword>
<dbReference type="InterPro" id="IPR004089">
    <property type="entry name" value="MCPsignal_dom"/>
</dbReference>
<organism evidence="11 12">
    <name type="scientific">Stutzerimonas marianensis</name>
    <dbReference type="NCBI Taxonomy" id="2929513"/>
    <lineage>
        <taxon>Bacteria</taxon>
        <taxon>Pseudomonadati</taxon>
        <taxon>Pseudomonadota</taxon>
        <taxon>Gammaproteobacteria</taxon>
        <taxon>Pseudomonadales</taxon>
        <taxon>Pseudomonadaceae</taxon>
        <taxon>Stutzerimonas</taxon>
    </lineage>
</organism>
<dbReference type="InterPro" id="IPR003660">
    <property type="entry name" value="HAMP_dom"/>
</dbReference>
<accession>A0A9X1W281</accession>
<dbReference type="EMBL" id="JALGRD010000004">
    <property type="protein sequence ID" value="MCJ0973591.1"/>
    <property type="molecule type" value="Genomic_DNA"/>
</dbReference>
<evidence type="ECO:0000313" key="11">
    <source>
        <dbReference type="EMBL" id="MCJ0973591.1"/>
    </source>
</evidence>
<dbReference type="GO" id="GO:0004888">
    <property type="term" value="F:transmembrane signaling receptor activity"/>
    <property type="evidence" value="ECO:0007669"/>
    <property type="project" value="InterPro"/>
</dbReference>
<proteinExistence type="inferred from homology"/>
<dbReference type="PANTHER" id="PTHR32089:SF119">
    <property type="entry name" value="METHYL-ACCEPTING CHEMOTAXIS PROTEIN CTPL"/>
    <property type="match status" value="1"/>
</dbReference>
<dbReference type="GO" id="GO:0006935">
    <property type="term" value="P:chemotaxis"/>
    <property type="evidence" value="ECO:0007669"/>
    <property type="project" value="InterPro"/>
</dbReference>
<dbReference type="RefSeq" id="WP_243605710.1">
    <property type="nucleotide sequence ID" value="NZ_JALGRD010000004.1"/>
</dbReference>
<dbReference type="SMART" id="SM00283">
    <property type="entry name" value="MA"/>
    <property type="match status" value="1"/>
</dbReference>
<comment type="caution">
    <text evidence="11">The sequence shown here is derived from an EMBL/GenBank/DDBJ whole genome shotgun (WGS) entry which is preliminary data.</text>
</comment>
<dbReference type="CDD" id="cd11386">
    <property type="entry name" value="MCP_signal"/>
    <property type="match status" value="1"/>
</dbReference>
<reference evidence="11" key="1">
    <citation type="submission" date="2022-03" db="EMBL/GenBank/DDBJ databases">
        <title>Pseudomonas marianensis sp. nov., a marine bacterium isolated from deep-sea sediments of the Mariana Trench.</title>
        <authorList>
            <person name="Wei Y."/>
        </authorList>
    </citation>
    <scope>NUCLEOTIDE SEQUENCE</scope>
    <source>
        <strain evidence="11">PS1</strain>
    </source>
</reference>
<evidence type="ECO:0000259" key="10">
    <source>
        <dbReference type="PROSITE" id="PS50885"/>
    </source>
</evidence>
<gene>
    <name evidence="11" type="ORF">MST27_09455</name>
</gene>
<keyword evidence="12" id="KW-1185">Reference proteome</keyword>
<dbReference type="Proteomes" id="UP001139682">
    <property type="component" value="Unassembled WGS sequence"/>
</dbReference>
<dbReference type="AlphaFoldDB" id="A0A9X1W281"/>
<keyword evidence="4 8" id="KW-0472">Membrane</keyword>
<evidence type="ECO:0000259" key="9">
    <source>
        <dbReference type="PROSITE" id="PS50111"/>
    </source>
</evidence>
<dbReference type="CDD" id="cd06225">
    <property type="entry name" value="HAMP"/>
    <property type="match status" value="1"/>
</dbReference>
<name>A0A9X1W281_9GAMM</name>
<dbReference type="GO" id="GO:0007165">
    <property type="term" value="P:signal transduction"/>
    <property type="evidence" value="ECO:0007669"/>
    <property type="project" value="UniProtKB-KW"/>
</dbReference>
<sequence length="540" mass="57855">MNSTPPARRMSVQSKINLALLSVFSLVLAASLLYSFNAEKRLILQVVEQQTRDTADSYFDSINTMMLTGTMAQREVLREKILARPGIIDARIVRGEPVAATFGPGFAHQAPKDALDQRALAGEAIVQVAPGENGRVLTVINPIHAQQDYRGTNCLTCHQVPQDTIMGAVRISYDLSALDGEVHGNLLVSAAIQALLLVIGLVLMSYIIRRVVIRRINAMRHTMEAITADEDLSRTVAVQAPDEVGAMGQAFNCMILSFRTSLEAVAGVTRQLNEVSERVSSVAEKTHGAVLEQRSETDMVASAMNEMSATVQEVARHANQTASASSGADAESRAGVMRAQEALDGIAALISDIEHAASVIRRVETDSASIGMVLNVINGIAEQTNLLALNAAIEAARAGEQGRGFAVVADEVRTLAARTQKSTEEVQRTIEQLQQGVRDAVRAMEGAQVRAQSGSECVSRTAQSLNLIAGEVDTINGMNTQIATAAEQQSAVAEEINRNITTISTIADTTLADASRTATISDELVQLAAELNRLVGRFRF</sequence>
<comment type="similarity">
    <text evidence="6">Belongs to the methyl-accepting chemotaxis (MCP) protein family.</text>
</comment>
<evidence type="ECO:0000256" key="2">
    <source>
        <dbReference type="ARBA" id="ARBA00022692"/>
    </source>
</evidence>
<evidence type="ECO:0000313" key="12">
    <source>
        <dbReference type="Proteomes" id="UP001139682"/>
    </source>
</evidence>
<dbReference type="PROSITE" id="PS50111">
    <property type="entry name" value="CHEMOTAXIS_TRANSDUC_2"/>
    <property type="match status" value="1"/>
</dbReference>
<dbReference type="Pfam" id="PF00015">
    <property type="entry name" value="MCPsignal"/>
    <property type="match status" value="1"/>
</dbReference>
<evidence type="ECO:0000256" key="8">
    <source>
        <dbReference type="SAM" id="Phobius"/>
    </source>
</evidence>
<dbReference type="GO" id="GO:0016020">
    <property type="term" value="C:membrane"/>
    <property type="evidence" value="ECO:0007669"/>
    <property type="project" value="UniProtKB-SubCell"/>
</dbReference>
<evidence type="ECO:0000256" key="6">
    <source>
        <dbReference type="ARBA" id="ARBA00029447"/>
    </source>
</evidence>
<dbReference type="Pfam" id="PF00672">
    <property type="entry name" value="HAMP"/>
    <property type="match status" value="1"/>
</dbReference>
<dbReference type="SMART" id="SM00304">
    <property type="entry name" value="HAMP"/>
    <property type="match status" value="2"/>
</dbReference>
<dbReference type="Gene3D" id="1.10.287.950">
    <property type="entry name" value="Methyl-accepting chemotaxis protein"/>
    <property type="match status" value="1"/>
</dbReference>
<evidence type="ECO:0000256" key="3">
    <source>
        <dbReference type="ARBA" id="ARBA00022989"/>
    </source>
</evidence>
<evidence type="ECO:0000256" key="1">
    <source>
        <dbReference type="ARBA" id="ARBA00004141"/>
    </source>
</evidence>
<dbReference type="PRINTS" id="PR00260">
    <property type="entry name" value="CHEMTRNSDUCR"/>
</dbReference>
<dbReference type="InterPro" id="IPR004090">
    <property type="entry name" value="Chemotax_Me-accpt_rcpt"/>
</dbReference>
<comment type="subcellular location">
    <subcellularLocation>
        <location evidence="1">Membrane</location>
        <topology evidence="1">Multi-pass membrane protein</topology>
    </subcellularLocation>
</comment>